<dbReference type="GO" id="GO:0005886">
    <property type="term" value="C:plasma membrane"/>
    <property type="evidence" value="ECO:0007669"/>
    <property type="project" value="UniProtKB-SubCell"/>
</dbReference>
<comment type="similarity">
    <text evidence="7">Belongs to the glycosyltransferase 87 family.</text>
</comment>
<evidence type="ECO:0000256" key="7">
    <source>
        <dbReference type="ARBA" id="ARBA00024033"/>
    </source>
</evidence>
<evidence type="ECO:0000256" key="5">
    <source>
        <dbReference type="ARBA" id="ARBA00022989"/>
    </source>
</evidence>
<feature type="transmembrane region" description="Helical" evidence="8">
    <location>
        <begin position="266"/>
        <end position="291"/>
    </location>
</feature>
<feature type="transmembrane region" description="Helical" evidence="8">
    <location>
        <begin position="45"/>
        <end position="66"/>
    </location>
</feature>
<reference evidence="9 10" key="1">
    <citation type="journal article" date="2019" name="ACS Chem. Biol.">
        <title>Identification and Mobilization of a Cryptic Antibiotic Biosynthesis Gene Locus from a Human-Pathogenic Nocardia Isolate.</title>
        <authorList>
            <person name="Herisse M."/>
            <person name="Ishida K."/>
            <person name="Porter J.L."/>
            <person name="Howden B."/>
            <person name="Hertweck C."/>
            <person name="Stinear T.P."/>
            <person name="Pidot S.J."/>
        </authorList>
    </citation>
    <scope>NUCLEOTIDE SEQUENCE [LARGE SCALE GENOMIC DNA]</scope>
    <source>
        <strain evidence="9 10">AUSMDU00012717</strain>
    </source>
</reference>
<keyword evidence="3" id="KW-0808">Transferase</keyword>
<organism evidence="9 10">
    <name type="scientific">Nocardia arthritidis</name>
    <dbReference type="NCBI Taxonomy" id="228602"/>
    <lineage>
        <taxon>Bacteria</taxon>
        <taxon>Bacillati</taxon>
        <taxon>Actinomycetota</taxon>
        <taxon>Actinomycetes</taxon>
        <taxon>Mycobacteriales</taxon>
        <taxon>Nocardiaceae</taxon>
        <taxon>Nocardia</taxon>
    </lineage>
</organism>
<evidence type="ECO:0000256" key="3">
    <source>
        <dbReference type="ARBA" id="ARBA00022679"/>
    </source>
</evidence>
<evidence type="ECO:0000256" key="8">
    <source>
        <dbReference type="SAM" id="Phobius"/>
    </source>
</evidence>
<feature type="transmembrane region" description="Helical" evidence="8">
    <location>
        <begin position="411"/>
        <end position="428"/>
    </location>
</feature>
<feature type="transmembrane region" description="Helical" evidence="8">
    <location>
        <begin position="196"/>
        <end position="214"/>
    </location>
</feature>
<dbReference type="Proteomes" id="UP000503540">
    <property type="component" value="Chromosome"/>
</dbReference>
<evidence type="ECO:0000313" key="10">
    <source>
        <dbReference type="Proteomes" id="UP000503540"/>
    </source>
</evidence>
<comment type="subcellular location">
    <subcellularLocation>
        <location evidence="1">Cell membrane</location>
        <topology evidence="1">Multi-pass membrane protein</topology>
    </subcellularLocation>
</comment>
<feature type="transmembrane region" description="Helical" evidence="8">
    <location>
        <begin position="78"/>
        <end position="103"/>
    </location>
</feature>
<keyword evidence="2" id="KW-1003">Cell membrane</keyword>
<evidence type="ECO:0000256" key="1">
    <source>
        <dbReference type="ARBA" id="ARBA00004651"/>
    </source>
</evidence>
<dbReference type="KEGG" id="nah:F5544_22525"/>
<sequence length="521" mass="56961">MISRTWTRFRGSLDYYAAMYAVFIVGILTPLVMILLAIAGSPGPLTGVLGLLCAAVLFLVAVPWIPAEWREVVRARPILVKVLWTVVILVVVVMLARVTQFILDANNVSSSLSPNDDFLVKKSHLTGYVSGALVAEHDPANLYNIHRYDSAAADSVLPSVVPQDRDAYLYPPPFLLLPRFLLLFSHDFATLRALYYALYTGLVLIGMLAIARWVGGKQGGVIAALTPVVWLSLPTLATLQIGNIHVLVLYVGAAAAMALFHVRRNIFGGAALAFAIVAKVSPVILLAYLVVQRRWRPAIWTAVWCGIYSLLTLAIFGWEPWKLFLSDGTWSKLASGEFHEFVLVQRANQLVNYSPFGLPYKANIMGWNIGDPHGPARLITNIYTLLLLVLIVVTAVRIQRRLRAGADGSRFRAELLAVWLGVLTLASFRAPFGPWVYIAVGAVWLFAVYAGLMRTSKRNIAVLSVAWLIVALYTPNVYFTLIGQFIIYIACFALSLRASKGTGAVEASSTDAPKPAPVGAA</sequence>
<evidence type="ECO:0000256" key="4">
    <source>
        <dbReference type="ARBA" id="ARBA00022692"/>
    </source>
</evidence>
<keyword evidence="5 8" id="KW-1133">Transmembrane helix</keyword>
<gene>
    <name evidence="9" type="ORF">F5544_22525</name>
</gene>
<keyword evidence="4 8" id="KW-0812">Transmembrane</keyword>
<feature type="transmembrane region" description="Helical" evidence="8">
    <location>
        <begin position="434"/>
        <end position="452"/>
    </location>
</feature>
<dbReference type="EMBL" id="CP046172">
    <property type="protein sequence ID" value="QIS12367.1"/>
    <property type="molecule type" value="Genomic_DNA"/>
</dbReference>
<dbReference type="RefSeq" id="WP_167475059.1">
    <property type="nucleotide sequence ID" value="NZ_CP046172.1"/>
</dbReference>
<proteinExistence type="inferred from homology"/>
<evidence type="ECO:0000256" key="6">
    <source>
        <dbReference type="ARBA" id="ARBA00023136"/>
    </source>
</evidence>
<feature type="transmembrane region" description="Helical" evidence="8">
    <location>
        <begin position="20"/>
        <end position="39"/>
    </location>
</feature>
<accession>A0A6G9YH31</accession>
<keyword evidence="6 8" id="KW-0472">Membrane</keyword>
<dbReference type="AlphaFoldDB" id="A0A6G9YH31"/>
<evidence type="ECO:0000313" key="9">
    <source>
        <dbReference type="EMBL" id="QIS12367.1"/>
    </source>
</evidence>
<dbReference type="GO" id="GO:0016758">
    <property type="term" value="F:hexosyltransferase activity"/>
    <property type="evidence" value="ECO:0007669"/>
    <property type="project" value="InterPro"/>
</dbReference>
<name>A0A6G9YH31_9NOCA</name>
<feature type="transmembrane region" description="Helical" evidence="8">
    <location>
        <begin position="298"/>
        <end position="318"/>
    </location>
</feature>
<protein>
    <submittedName>
        <fullName evidence="9">DUF2029 domain-containing protein</fullName>
    </submittedName>
</protein>
<dbReference type="Pfam" id="PF09594">
    <property type="entry name" value="GT87"/>
    <property type="match status" value="1"/>
</dbReference>
<evidence type="ECO:0000256" key="2">
    <source>
        <dbReference type="ARBA" id="ARBA00022475"/>
    </source>
</evidence>
<dbReference type="InterPro" id="IPR018584">
    <property type="entry name" value="GT87"/>
</dbReference>
<feature type="transmembrane region" description="Helical" evidence="8">
    <location>
        <begin position="378"/>
        <end position="399"/>
    </location>
</feature>
<keyword evidence="10" id="KW-1185">Reference proteome</keyword>